<accession>A0A4V4KIP5</accession>
<feature type="transmembrane region" description="Helical" evidence="1">
    <location>
        <begin position="214"/>
        <end position="234"/>
    </location>
</feature>
<name>A0A4V4KIP5_AURPU</name>
<evidence type="ECO:0000256" key="1">
    <source>
        <dbReference type="SAM" id="Phobius"/>
    </source>
</evidence>
<proteinExistence type="predicted"/>
<feature type="transmembrane region" description="Helical" evidence="1">
    <location>
        <begin position="189"/>
        <end position="208"/>
    </location>
</feature>
<organism evidence="2 3">
    <name type="scientific">Aureobasidium pullulans</name>
    <name type="common">Black yeast</name>
    <name type="synonym">Pullularia pullulans</name>
    <dbReference type="NCBI Taxonomy" id="5580"/>
    <lineage>
        <taxon>Eukaryota</taxon>
        <taxon>Fungi</taxon>
        <taxon>Dikarya</taxon>
        <taxon>Ascomycota</taxon>
        <taxon>Pezizomycotina</taxon>
        <taxon>Dothideomycetes</taxon>
        <taxon>Dothideomycetidae</taxon>
        <taxon>Dothideales</taxon>
        <taxon>Saccotheciaceae</taxon>
        <taxon>Aureobasidium</taxon>
    </lineage>
</organism>
<keyword evidence="1" id="KW-0472">Membrane</keyword>
<sequence>MVSFKDITGALGTILGYLGAEVAEESTFERLLWPQRYYNDLSPRVFFQLVFLMPSGGPLHRAALQTLSKFQENGLYLGKARGNMLGSAFYRRQHVSYFARTLEGEGNKAKESRNGFLVEISRLLKHGRAAEKNDTEKSMSAPGMSKRAHIPMHHIYLECYEGQRQMPKDVAIVSEDHLTWKLREVMSMALVYLFVGYFPAGLIALLWLDDDAQTLWLSYQLYVVFAMHVGRLLGLNGGGRTEEHIARLLRRSERVLLCSSTGPSISIYAETVWLENVGEGRKAISKTIAAHGRCRKSVDGGIKDEINVGASVADNVGNTEKALTSTQP</sequence>
<dbReference type="EMBL" id="QZBN01001876">
    <property type="protein sequence ID" value="THZ15861.1"/>
    <property type="molecule type" value="Genomic_DNA"/>
</dbReference>
<dbReference type="Proteomes" id="UP000310121">
    <property type="component" value="Unassembled WGS sequence"/>
</dbReference>
<reference evidence="2 3" key="1">
    <citation type="submission" date="2018-10" db="EMBL/GenBank/DDBJ databases">
        <title>Fifty Aureobasidium pullulans genomes reveal a recombining polyextremotolerant generalist.</title>
        <authorList>
            <person name="Gostincar C."/>
            <person name="Turk M."/>
            <person name="Zajc J."/>
            <person name="Gunde-Cimerman N."/>
        </authorList>
    </citation>
    <scope>NUCLEOTIDE SEQUENCE [LARGE SCALE GENOMIC DNA]</scope>
    <source>
        <strain evidence="2 3">EXF-3844</strain>
    </source>
</reference>
<evidence type="ECO:0000313" key="3">
    <source>
        <dbReference type="Proteomes" id="UP000310121"/>
    </source>
</evidence>
<protein>
    <submittedName>
        <fullName evidence="2">Uncharacterized protein</fullName>
    </submittedName>
</protein>
<dbReference type="AlphaFoldDB" id="A0A4V4KIP5"/>
<keyword evidence="1" id="KW-1133">Transmembrane helix</keyword>
<keyword evidence="1" id="KW-0812">Transmembrane</keyword>
<evidence type="ECO:0000313" key="2">
    <source>
        <dbReference type="EMBL" id="THZ15861.1"/>
    </source>
</evidence>
<gene>
    <name evidence="2" type="ORF">D6C90_10048</name>
</gene>
<comment type="caution">
    <text evidence="2">The sequence shown here is derived from an EMBL/GenBank/DDBJ whole genome shotgun (WGS) entry which is preliminary data.</text>
</comment>